<comment type="caution">
    <text evidence="1">The sequence shown here is derived from an EMBL/GenBank/DDBJ whole genome shotgun (WGS) entry which is preliminary data.</text>
</comment>
<organism evidence="1 2">
    <name type="scientific">Streptomyces violaceusniger</name>
    <dbReference type="NCBI Taxonomy" id="68280"/>
    <lineage>
        <taxon>Bacteria</taxon>
        <taxon>Bacillati</taxon>
        <taxon>Actinomycetota</taxon>
        <taxon>Actinomycetes</taxon>
        <taxon>Kitasatosporales</taxon>
        <taxon>Streptomycetaceae</taxon>
        <taxon>Streptomyces</taxon>
        <taxon>Streptomyces violaceusniger group</taxon>
    </lineage>
</organism>
<reference evidence="1 2" key="1">
    <citation type="journal article" date="2020" name="Int. J. Syst. Evol. Microbiol.">
        <title>Reclassification of Streptomyces castelarensis and Streptomyces sporoclivatus as later heterotypic synonyms of Streptomyces antimycoticus.</title>
        <authorList>
            <person name="Komaki H."/>
            <person name="Tamura T."/>
        </authorList>
    </citation>
    <scope>NUCLEOTIDE SEQUENCE [LARGE SCALE GENOMIC DNA]</scope>
    <source>
        <strain evidence="1 2">NBRC 13459</strain>
    </source>
</reference>
<sequence>MREGVPLRLLPHPVAVVGPRIALARLVGGVRLLYRALVAGGGLGDQTRGSGPCGVGGCW</sequence>
<dbReference type="EMBL" id="BJHW01000001">
    <property type="protein sequence ID" value="GDY55037.1"/>
    <property type="molecule type" value="Genomic_DNA"/>
</dbReference>
<proteinExistence type="predicted"/>
<name>A0A4D4L8S7_STRVO</name>
<gene>
    <name evidence="1" type="ORF">SVIO_056600</name>
</gene>
<keyword evidence="2" id="KW-1185">Reference proteome</keyword>
<dbReference type="AlphaFoldDB" id="A0A4D4L8S7"/>
<protein>
    <submittedName>
        <fullName evidence="1">Uncharacterized protein</fullName>
    </submittedName>
</protein>
<accession>A0A4D4L8S7</accession>
<evidence type="ECO:0000313" key="2">
    <source>
        <dbReference type="Proteomes" id="UP000301309"/>
    </source>
</evidence>
<dbReference type="Proteomes" id="UP000301309">
    <property type="component" value="Unassembled WGS sequence"/>
</dbReference>
<evidence type="ECO:0000313" key="1">
    <source>
        <dbReference type="EMBL" id="GDY55037.1"/>
    </source>
</evidence>